<reference evidence="1 2" key="1">
    <citation type="submission" date="2018-09" db="EMBL/GenBank/DDBJ databases">
        <title>Metagenome Assembled Genomes from an Advanced Water Purification Facility.</title>
        <authorList>
            <person name="Stamps B.W."/>
            <person name="Spear J.R."/>
        </authorList>
    </citation>
    <scope>NUCLEOTIDE SEQUENCE [LARGE SCALE GENOMIC DNA]</scope>
    <source>
        <strain evidence="1">Bin_52_1</strain>
    </source>
</reference>
<name>A0A5C7W4M8_AQUAC</name>
<comment type="caution">
    <text evidence="1">The sequence shown here is derived from an EMBL/GenBank/DDBJ whole genome shotgun (WGS) entry which is preliminary data.</text>
</comment>
<accession>A0A5C7W4M8</accession>
<organism evidence="1 2">
    <name type="scientific">Aquipseudomonas alcaligenes</name>
    <name type="common">Pseudomonas alcaligenes</name>
    <dbReference type="NCBI Taxonomy" id="43263"/>
    <lineage>
        <taxon>Bacteria</taxon>
        <taxon>Pseudomonadati</taxon>
        <taxon>Pseudomonadota</taxon>
        <taxon>Gammaproteobacteria</taxon>
        <taxon>Pseudomonadales</taxon>
        <taxon>Pseudomonadaceae</taxon>
        <taxon>Aquipseudomonas</taxon>
    </lineage>
</organism>
<dbReference type="Proteomes" id="UP000321110">
    <property type="component" value="Unassembled WGS sequence"/>
</dbReference>
<dbReference type="AlphaFoldDB" id="A0A5C7W4M8"/>
<sequence length="141" mass="16165">MQLAFSMFDALPEGFVPRVRERARRAVKPRGDALVEVQQISLLDLLNMREEDIGPVVWADSDISTLREAILREACHTLLDNRAAIATRRERWAWIQSDDWMPFSFKACAIECEVDYEELRVSLESLLRHHKALNDLVASAA</sequence>
<gene>
    <name evidence="1" type="ORF">E6Q69_11650</name>
</gene>
<evidence type="ECO:0000313" key="2">
    <source>
        <dbReference type="Proteomes" id="UP000321110"/>
    </source>
</evidence>
<dbReference type="EMBL" id="SSFO01000192">
    <property type="protein sequence ID" value="TXI31328.1"/>
    <property type="molecule type" value="Genomic_DNA"/>
</dbReference>
<protein>
    <submittedName>
        <fullName evidence="1">Uncharacterized protein</fullName>
    </submittedName>
</protein>
<evidence type="ECO:0000313" key="1">
    <source>
        <dbReference type="EMBL" id="TXI31328.1"/>
    </source>
</evidence>
<proteinExistence type="predicted"/>